<dbReference type="SUPFAM" id="SSF52038">
    <property type="entry name" value="Barstar-related"/>
    <property type="match status" value="1"/>
</dbReference>
<dbReference type="InterPro" id="IPR000468">
    <property type="entry name" value="Barstar"/>
</dbReference>
<comment type="similarity">
    <text evidence="1">Belongs to the barstar family.</text>
</comment>
<proteinExistence type="inferred from homology"/>
<protein>
    <recommendedName>
        <fullName evidence="2">Barstar (barnase inhibitor) domain-containing protein</fullName>
    </recommendedName>
</protein>
<dbReference type="EMBL" id="LUUB01000107">
    <property type="protein sequence ID" value="OAF00815.1"/>
    <property type="molecule type" value="Genomic_DNA"/>
</dbReference>
<accession>A0A176YBI7</accession>
<comment type="caution">
    <text evidence="3">The sequence shown here is derived from an EMBL/GenBank/DDBJ whole genome shotgun (WGS) entry which is preliminary data.</text>
</comment>
<reference evidence="3 4" key="1">
    <citation type="submission" date="2016-03" db="EMBL/GenBank/DDBJ databases">
        <title>Draft Genome Sequence of the Strain BR 10245 (Bradyrhizobium sp.) isolated from nodules of Centrolobium paraense.</title>
        <authorList>
            <person name="Simoes-Araujo J.L.Sr."/>
            <person name="Barauna A.C."/>
            <person name="Silva K."/>
            <person name="Zilli J.E."/>
        </authorList>
    </citation>
    <scope>NUCLEOTIDE SEQUENCE [LARGE SCALE GENOMIC DNA]</scope>
    <source>
        <strain evidence="3 4">BR 10245</strain>
    </source>
</reference>
<dbReference type="STRING" id="1505087.AYJ54_30195"/>
<name>A0A176YBI7_9BRAD</name>
<evidence type="ECO:0000259" key="2">
    <source>
        <dbReference type="Pfam" id="PF01337"/>
    </source>
</evidence>
<dbReference type="Gene3D" id="3.30.370.10">
    <property type="entry name" value="Barstar-like"/>
    <property type="match status" value="1"/>
</dbReference>
<keyword evidence="4" id="KW-1185">Reference proteome</keyword>
<evidence type="ECO:0000256" key="1">
    <source>
        <dbReference type="ARBA" id="ARBA00006845"/>
    </source>
</evidence>
<dbReference type="Pfam" id="PF01337">
    <property type="entry name" value="Barstar"/>
    <property type="match status" value="1"/>
</dbReference>
<organism evidence="3 4">
    <name type="scientific">Bradyrhizobium centrolobii</name>
    <dbReference type="NCBI Taxonomy" id="1505087"/>
    <lineage>
        <taxon>Bacteria</taxon>
        <taxon>Pseudomonadati</taxon>
        <taxon>Pseudomonadota</taxon>
        <taxon>Alphaproteobacteria</taxon>
        <taxon>Hyphomicrobiales</taxon>
        <taxon>Nitrobacteraceae</taxon>
        <taxon>Bradyrhizobium</taxon>
    </lineage>
</organism>
<dbReference type="RefSeq" id="WP_063707850.1">
    <property type="nucleotide sequence ID" value="NZ_LUUB01000107.1"/>
</dbReference>
<dbReference type="AlphaFoldDB" id="A0A176YBI7"/>
<dbReference type="Proteomes" id="UP000076959">
    <property type="component" value="Unassembled WGS sequence"/>
</dbReference>
<gene>
    <name evidence="3" type="ORF">AYJ54_30195</name>
</gene>
<dbReference type="InterPro" id="IPR035905">
    <property type="entry name" value="Barstar-like_sf"/>
</dbReference>
<feature type="domain" description="Barstar (barnase inhibitor)" evidence="2">
    <location>
        <begin position="1"/>
        <end position="82"/>
    </location>
</feature>
<evidence type="ECO:0000313" key="3">
    <source>
        <dbReference type="EMBL" id="OAF00815.1"/>
    </source>
</evidence>
<evidence type="ECO:0000313" key="4">
    <source>
        <dbReference type="Proteomes" id="UP000076959"/>
    </source>
</evidence>
<sequence>MRTIELDATGWKTPFDFISALKATLGAPEWHGSNVVAFVDSMVAGGINALKPPYVIKVVNAAELAPEVIDLIRAISSAVESTRLRRLARTGEDVAVSLGIAN</sequence>